<comment type="caution">
    <text evidence="1">The sequence shown here is derived from an EMBL/GenBank/DDBJ whole genome shotgun (WGS) entry which is preliminary data.</text>
</comment>
<dbReference type="AlphaFoldDB" id="C6RF29"/>
<gene>
    <name evidence="1" type="ORF">CAMSH0001_0333</name>
</gene>
<dbReference type="Proteomes" id="UP000003107">
    <property type="component" value="Unassembled WGS sequence"/>
</dbReference>
<protein>
    <submittedName>
        <fullName evidence="1">Uncharacterized protein</fullName>
    </submittedName>
</protein>
<name>C6RF29_9BACT</name>
<proteinExistence type="predicted"/>
<sequence length="41" mass="4833">MQKVYCEFVCKKADFNPSAQHKFDAANLSRVKFESNFNYLL</sequence>
<organism evidence="1 2">
    <name type="scientific">Campylobacter showae RM3277</name>
    <dbReference type="NCBI Taxonomy" id="553219"/>
    <lineage>
        <taxon>Bacteria</taxon>
        <taxon>Pseudomonadati</taxon>
        <taxon>Campylobacterota</taxon>
        <taxon>Epsilonproteobacteria</taxon>
        <taxon>Campylobacterales</taxon>
        <taxon>Campylobacteraceae</taxon>
        <taxon>Campylobacter</taxon>
    </lineage>
</organism>
<reference evidence="1 2" key="1">
    <citation type="submission" date="2009-07" db="EMBL/GenBank/DDBJ databases">
        <authorList>
            <person name="Madupu R."/>
            <person name="Sebastian Y."/>
            <person name="Durkin A.S."/>
            <person name="Torralba M."/>
            <person name="Methe B."/>
            <person name="Sutton G.G."/>
            <person name="Strausberg R.L."/>
            <person name="Nelson K.E."/>
        </authorList>
    </citation>
    <scope>NUCLEOTIDE SEQUENCE [LARGE SCALE GENOMIC DNA]</scope>
    <source>
        <strain evidence="1 2">RM3277</strain>
    </source>
</reference>
<evidence type="ECO:0000313" key="2">
    <source>
        <dbReference type="Proteomes" id="UP000003107"/>
    </source>
</evidence>
<dbReference type="EMBL" id="ACVQ01000017">
    <property type="protein sequence ID" value="EET79837.1"/>
    <property type="molecule type" value="Genomic_DNA"/>
</dbReference>
<evidence type="ECO:0000313" key="1">
    <source>
        <dbReference type="EMBL" id="EET79837.1"/>
    </source>
</evidence>
<keyword evidence="2" id="KW-1185">Reference proteome</keyword>
<accession>C6RF29</accession>